<name>A0A8H3X1A8_GIGMA</name>
<sequence>MPIFLASNSDQNHAYAMKTYNCCKGNSNLTSDVIGPFEFGTYRFLEDSKNNEQEDINNLRLDDLKCIIEIRDQGYIYEEVVINKEKTSGCWFAIPHSAKMIFVNKKKNIKENKRRKILETNYLLLLWSRWGRKDWLDIRVIL</sequence>
<dbReference type="Proteomes" id="UP000439903">
    <property type="component" value="Unassembled WGS sequence"/>
</dbReference>
<proteinExistence type="predicted"/>
<protein>
    <submittedName>
        <fullName evidence="1">Uncharacterized protein</fullName>
    </submittedName>
</protein>
<comment type="caution">
    <text evidence="1">The sequence shown here is derived from an EMBL/GenBank/DDBJ whole genome shotgun (WGS) entry which is preliminary data.</text>
</comment>
<dbReference type="AlphaFoldDB" id="A0A8H3X1A8"/>
<gene>
    <name evidence="1" type="ORF">F8M41_010722</name>
</gene>
<accession>A0A8H3X1A8</accession>
<keyword evidence="2" id="KW-1185">Reference proteome</keyword>
<reference evidence="1 2" key="1">
    <citation type="journal article" date="2019" name="Environ. Microbiol.">
        <title>At the nexus of three kingdoms: the genome of the mycorrhizal fungus Gigaspora margarita provides insights into plant, endobacterial and fungal interactions.</title>
        <authorList>
            <person name="Venice F."/>
            <person name="Ghignone S."/>
            <person name="Salvioli di Fossalunga A."/>
            <person name="Amselem J."/>
            <person name="Novero M."/>
            <person name="Xianan X."/>
            <person name="Sedzielewska Toro K."/>
            <person name="Morin E."/>
            <person name="Lipzen A."/>
            <person name="Grigoriev I.V."/>
            <person name="Henrissat B."/>
            <person name="Martin F.M."/>
            <person name="Bonfante P."/>
        </authorList>
    </citation>
    <scope>NUCLEOTIDE SEQUENCE [LARGE SCALE GENOMIC DNA]</scope>
    <source>
        <strain evidence="1 2">BEG34</strain>
    </source>
</reference>
<dbReference type="OrthoDB" id="2482420at2759"/>
<dbReference type="EMBL" id="WTPW01002220">
    <property type="protein sequence ID" value="KAF0391969.1"/>
    <property type="molecule type" value="Genomic_DNA"/>
</dbReference>
<evidence type="ECO:0000313" key="2">
    <source>
        <dbReference type="Proteomes" id="UP000439903"/>
    </source>
</evidence>
<evidence type="ECO:0000313" key="1">
    <source>
        <dbReference type="EMBL" id="KAF0391969.1"/>
    </source>
</evidence>
<organism evidence="1 2">
    <name type="scientific">Gigaspora margarita</name>
    <dbReference type="NCBI Taxonomy" id="4874"/>
    <lineage>
        <taxon>Eukaryota</taxon>
        <taxon>Fungi</taxon>
        <taxon>Fungi incertae sedis</taxon>
        <taxon>Mucoromycota</taxon>
        <taxon>Glomeromycotina</taxon>
        <taxon>Glomeromycetes</taxon>
        <taxon>Diversisporales</taxon>
        <taxon>Gigasporaceae</taxon>
        <taxon>Gigaspora</taxon>
    </lineage>
</organism>